<gene>
    <name evidence="5" type="ORF">C8J26_0578</name>
</gene>
<reference evidence="5 6" key="1">
    <citation type="submission" date="2018-04" db="EMBL/GenBank/DDBJ databases">
        <title>Genomic Encyclopedia of Type Strains, Phase III (KMG-III): the genomes of soil and plant-associated and newly described type strains.</title>
        <authorList>
            <person name="Whitman W."/>
        </authorList>
    </citation>
    <scope>NUCLEOTIDE SEQUENCE [LARGE SCALE GENOMIC DNA]</scope>
    <source>
        <strain evidence="5 6">MA101b</strain>
    </source>
</reference>
<protein>
    <submittedName>
        <fullName evidence="5">FAD-linked oxidoreductase</fullName>
    </submittedName>
</protein>
<dbReference type="PANTHER" id="PTHR43762">
    <property type="entry name" value="L-GULONOLACTONE OXIDASE"/>
    <property type="match status" value="1"/>
</dbReference>
<dbReference type="PROSITE" id="PS51387">
    <property type="entry name" value="FAD_PCMH"/>
    <property type="match status" value="1"/>
</dbReference>
<dbReference type="SUPFAM" id="SSF56176">
    <property type="entry name" value="FAD-binding/transporter-associated domain-like"/>
    <property type="match status" value="1"/>
</dbReference>
<keyword evidence="1" id="KW-0285">Flavoprotein</keyword>
<dbReference type="PIRSF" id="PIRSF000136">
    <property type="entry name" value="LGO_GLO"/>
    <property type="match status" value="1"/>
</dbReference>
<evidence type="ECO:0000256" key="3">
    <source>
        <dbReference type="ARBA" id="ARBA00023002"/>
    </source>
</evidence>
<dbReference type="Proteomes" id="UP000244189">
    <property type="component" value="Unassembled WGS sequence"/>
</dbReference>
<evidence type="ECO:0000313" key="6">
    <source>
        <dbReference type="Proteomes" id="UP000244189"/>
    </source>
</evidence>
<dbReference type="Pfam" id="PF01565">
    <property type="entry name" value="FAD_binding_4"/>
    <property type="match status" value="1"/>
</dbReference>
<dbReference type="InterPro" id="IPR016167">
    <property type="entry name" value="FAD-bd_PCMH_sub1"/>
</dbReference>
<dbReference type="GO" id="GO:0071949">
    <property type="term" value="F:FAD binding"/>
    <property type="evidence" value="ECO:0007669"/>
    <property type="project" value="InterPro"/>
</dbReference>
<evidence type="ECO:0000313" key="5">
    <source>
        <dbReference type="EMBL" id="PTQ62299.1"/>
    </source>
</evidence>
<evidence type="ECO:0000256" key="2">
    <source>
        <dbReference type="ARBA" id="ARBA00022827"/>
    </source>
</evidence>
<dbReference type="Gene3D" id="3.30.70.2520">
    <property type="match status" value="1"/>
</dbReference>
<keyword evidence="3" id="KW-0560">Oxidoreductase</keyword>
<dbReference type="RefSeq" id="WP_107956622.1">
    <property type="nucleotide sequence ID" value="NZ_JASPFP010000001.1"/>
</dbReference>
<name>A0A2T5GSJ8_9SPHN</name>
<evidence type="ECO:0000256" key="1">
    <source>
        <dbReference type="ARBA" id="ARBA00022630"/>
    </source>
</evidence>
<keyword evidence="2" id="KW-0274">FAD</keyword>
<accession>A0A2T5GSJ8</accession>
<dbReference type="InterPro" id="IPR006094">
    <property type="entry name" value="Oxid_FAD_bind_N"/>
</dbReference>
<dbReference type="InterPro" id="IPR036318">
    <property type="entry name" value="FAD-bd_PCMH-like_sf"/>
</dbReference>
<dbReference type="GO" id="GO:0016020">
    <property type="term" value="C:membrane"/>
    <property type="evidence" value="ECO:0007669"/>
    <property type="project" value="InterPro"/>
</dbReference>
<keyword evidence="6" id="KW-1185">Reference proteome</keyword>
<dbReference type="Gene3D" id="1.10.45.10">
    <property type="entry name" value="Vanillyl-alcohol Oxidase, Chain A, domain 4"/>
    <property type="match status" value="1"/>
</dbReference>
<dbReference type="EMBL" id="QAOG01000001">
    <property type="protein sequence ID" value="PTQ62299.1"/>
    <property type="molecule type" value="Genomic_DNA"/>
</dbReference>
<dbReference type="Gene3D" id="3.30.43.10">
    <property type="entry name" value="Uridine Diphospho-n-acetylenolpyruvylglucosamine Reductase, domain 2"/>
    <property type="match status" value="1"/>
</dbReference>
<feature type="domain" description="FAD-binding PCMH-type" evidence="4">
    <location>
        <begin position="11"/>
        <end position="177"/>
    </location>
</feature>
<dbReference type="GO" id="GO:0003885">
    <property type="term" value="F:D-arabinono-1,4-lactone oxidase activity"/>
    <property type="evidence" value="ECO:0007669"/>
    <property type="project" value="InterPro"/>
</dbReference>
<dbReference type="PANTHER" id="PTHR43762:SF1">
    <property type="entry name" value="D-ARABINONO-1,4-LACTONE OXIDASE"/>
    <property type="match status" value="1"/>
</dbReference>
<dbReference type="Gene3D" id="3.30.465.10">
    <property type="match status" value="1"/>
</dbReference>
<sequence>MTKWTNWSGSVVAHPATLAKPRGLDELAKVVTTARQVRMVGAGHSFMPLCQTEGTLVSLADLEGEIEVAADRRSVWAPAGWSLARLTDALWAEGLSLYNQGDVNPQSLAGAAGTGTHGTGETLGSISTQVTGVRLMRADGTLVTCDAQTEPELFQAQRLGLGLLGIVAAMRIAVLPAYHLEERVERWPLDMVLDRFDDLTAESRHMEFWVFPYADHVILKRLHPVEPEGPYRHANDVNEGAFRVACNISRRAPALIPTLQRGMMRAIGGPKRRVGPAYRIFAQDRTVRFEEMEYEVPRADGLATLREALRYVRQARLPLAFPFEVRTVAADDIWLSPFHAGPCLSISVHQYAGMPWQEEFAAVEAILRGAGGRPHWAKRHSLDFEGATRLYPRLSDFLRVRRGVDPEGKFVNCFFDQLFAIGA</sequence>
<dbReference type="InterPro" id="IPR010031">
    <property type="entry name" value="FAD_lactone_oxidase-like"/>
</dbReference>
<dbReference type="InterPro" id="IPR016171">
    <property type="entry name" value="Vanillyl_alc_oxidase_C-sub2"/>
</dbReference>
<dbReference type="NCBIfam" id="TIGR01679">
    <property type="entry name" value="bact_FAD_ox"/>
    <property type="match status" value="1"/>
</dbReference>
<comment type="caution">
    <text evidence="5">The sequence shown here is derived from an EMBL/GenBank/DDBJ whole genome shotgun (WGS) entry which is preliminary data.</text>
</comment>
<dbReference type="InterPro" id="IPR016166">
    <property type="entry name" value="FAD-bd_PCMH"/>
</dbReference>
<evidence type="ECO:0000259" key="4">
    <source>
        <dbReference type="PROSITE" id="PS51387"/>
    </source>
</evidence>
<proteinExistence type="predicted"/>
<dbReference type="InterPro" id="IPR016169">
    <property type="entry name" value="FAD-bd_PCMH_sub2"/>
</dbReference>
<dbReference type="AlphaFoldDB" id="A0A2T5GSJ8"/>
<dbReference type="Pfam" id="PF04030">
    <property type="entry name" value="ALO"/>
    <property type="match status" value="1"/>
</dbReference>
<organism evidence="5 6">
    <name type="scientific">Sphingomonas aurantiaca</name>
    <dbReference type="NCBI Taxonomy" id="185949"/>
    <lineage>
        <taxon>Bacteria</taxon>
        <taxon>Pseudomonadati</taxon>
        <taxon>Pseudomonadota</taxon>
        <taxon>Alphaproteobacteria</taxon>
        <taxon>Sphingomonadales</taxon>
        <taxon>Sphingomonadaceae</taxon>
        <taxon>Sphingomonas</taxon>
    </lineage>
</organism>
<dbReference type="InterPro" id="IPR007173">
    <property type="entry name" value="ALO_C"/>
</dbReference>